<evidence type="ECO:0000256" key="3">
    <source>
        <dbReference type="ARBA" id="ARBA00023242"/>
    </source>
</evidence>
<evidence type="ECO:0000313" key="7">
    <source>
        <dbReference type="Proteomes" id="UP000094444"/>
    </source>
</evidence>
<feature type="compositionally biased region" description="Polar residues" evidence="4">
    <location>
        <begin position="377"/>
        <end position="387"/>
    </location>
</feature>
<dbReference type="GO" id="GO:0005634">
    <property type="term" value="C:nucleus"/>
    <property type="evidence" value="ECO:0007669"/>
    <property type="project" value="UniProtKB-SubCell"/>
</dbReference>
<dbReference type="InterPro" id="IPR000953">
    <property type="entry name" value="Chromo/chromo_shadow_dom"/>
</dbReference>
<dbReference type="SMART" id="SM00298">
    <property type="entry name" value="CHROMO"/>
    <property type="match status" value="1"/>
</dbReference>
<dbReference type="InParanoid" id="A0A2P5HJB1"/>
<dbReference type="PANTHER" id="PTHR22812">
    <property type="entry name" value="CHROMOBOX PROTEIN"/>
    <property type="match status" value="1"/>
</dbReference>
<accession>A0A2P5HJB1</accession>
<dbReference type="InterPro" id="IPR051219">
    <property type="entry name" value="Heterochromatin_chromo-domain"/>
</dbReference>
<feature type="compositionally biased region" description="Polar residues" evidence="4">
    <location>
        <begin position="275"/>
        <end position="289"/>
    </location>
</feature>
<dbReference type="CDD" id="cd00024">
    <property type="entry name" value="CD_CSD"/>
    <property type="match status" value="1"/>
</dbReference>
<dbReference type="Proteomes" id="UP000094444">
    <property type="component" value="Unassembled WGS sequence"/>
</dbReference>
<evidence type="ECO:0000256" key="4">
    <source>
        <dbReference type="SAM" id="MobiDB-lite"/>
    </source>
</evidence>
<organism evidence="6 7">
    <name type="scientific">Diaporthe helianthi</name>
    <dbReference type="NCBI Taxonomy" id="158607"/>
    <lineage>
        <taxon>Eukaryota</taxon>
        <taxon>Fungi</taxon>
        <taxon>Dikarya</taxon>
        <taxon>Ascomycota</taxon>
        <taxon>Pezizomycotina</taxon>
        <taxon>Sordariomycetes</taxon>
        <taxon>Sordariomycetidae</taxon>
        <taxon>Diaporthales</taxon>
        <taxon>Diaporthaceae</taxon>
        <taxon>Diaporthe</taxon>
    </lineage>
</organism>
<comment type="subunit">
    <text evidence="2">Component of the NuA4 histone acetyltransferase complex.</text>
</comment>
<dbReference type="GO" id="GO:0006338">
    <property type="term" value="P:chromatin remodeling"/>
    <property type="evidence" value="ECO:0007669"/>
    <property type="project" value="UniProtKB-ARBA"/>
</dbReference>
<feature type="region of interest" description="Disordered" evidence="4">
    <location>
        <begin position="195"/>
        <end position="392"/>
    </location>
</feature>
<proteinExistence type="predicted"/>
<dbReference type="OrthoDB" id="5132222at2759"/>
<dbReference type="Pfam" id="PF00385">
    <property type="entry name" value="Chromo"/>
    <property type="match status" value="1"/>
</dbReference>
<feature type="compositionally biased region" description="Polar residues" evidence="4">
    <location>
        <begin position="299"/>
        <end position="316"/>
    </location>
</feature>
<evidence type="ECO:0000313" key="6">
    <source>
        <dbReference type="EMBL" id="POS70301.1"/>
    </source>
</evidence>
<evidence type="ECO:0000256" key="1">
    <source>
        <dbReference type="ARBA" id="ARBA00004123"/>
    </source>
</evidence>
<dbReference type="InterPro" id="IPR023780">
    <property type="entry name" value="Chromo_domain"/>
</dbReference>
<feature type="domain" description="Chromo" evidence="5">
    <location>
        <begin position="478"/>
        <end position="537"/>
    </location>
</feature>
<keyword evidence="7" id="KW-1185">Reference proteome</keyword>
<dbReference type="InterPro" id="IPR016197">
    <property type="entry name" value="Chromo-like_dom_sf"/>
</dbReference>
<dbReference type="AlphaFoldDB" id="A0A2P5HJB1"/>
<dbReference type="STRING" id="158607.A0A2P5HJB1"/>
<dbReference type="EMBL" id="MAVT02001691">
    <property type="protein sequence ID" value="POS70301.1"/>
    <property type="molecule type" value="Genomic_DNA"/>
</dbReference>
<evidence type="ECO:0000259" key="5">
    <source>
        <dbReference type="PROSITE" id="PS50013"/>
    </source>
</evidence>
<dbReference type="Gene3D" id="2.40.50.40">
    <property type="match status" value="1"/>
</dbReference>
<gene>
    <name evidence="6" type="ORF">DHEL01_v211305</name>
</gene>
<dbReference type="PROSITE" id="PS50013">
    <property type="entry name" value="CHROMO_2"/>
    <property type="match status" value="1"/>
</dbReference>
<evidence type="ECO:0000256" key="2">
    <source>
        <dbReference type="ARBA" id="ARBA00011353"/>
    </source>
</evidence>
<dbReference type="SUPFAM" id="SSF54160">
    <property type="entry name" value="Chromo domain-like"/>
    <property type="match status" value="1"/>
</dbReference>
<name>A0A2P5HJB1_DIAHE</name>
<sequence length="537" mass="59806">MSTTTFLRGFKVPLPILNAFLLAHNINESELLCTGIPPRYNKPNDKVTTLLRNKLGNRDNKTRVFVPLRTSFSLANSAYIAYDWKIAFAQRRLGPEDFADTPSPEFEDLRKEILSYADTAKPLADDARYQNAVYIVITEEQTYFPPEFKPQFPAAFTDHKCESQLQADLLRPSIRTGLLLPPPNSQLEADHHLTNEMCPTAPPQVAESRARTPTLPDNESTGELEPADAEPRLQAQSLCDAASSRGTSDPGYCRPLIPDDGGEQDEESSVVPPQAQASRAGTPSLSGDESGNEHELANTEPSMQPSASQERANLQHNIGRWRRRRRCDTDDEEDCSPTVGSDAKRGEDEDAVQPPRGKRRKAQRPPPTQGPKRRQGQRSISKPQSSGASALEEETLEAAFASFEEWPLEAVLKRVWVGGTATFQVEFTWNPCTDHGQNDRAPESPQRKPFTGRISSTARALPSRVASTTKKVQGDECFNVEEIRGWRWGKEGREYLVKWAGYGNKHNTWEPATHFEGCPEVLEEFHQKAGLSTAPSM</sequence>
<protein>
    <recommendedName>
        <fullName evidence="5">Chromo domain-containing protein</fullName>
    </recommendedName>
</protein>
<keyword evidence="3" id="KW-0539">Nucleus</keyword>
<reference evidence="6" key="1">
    <citation type="submission" date="2017-09" db="EMBL/GenBank/DDBJ databases">
        <title>Polyketide synthases of a Diaporthe helianthi virulent isolate.</title>
        <authorList>
            <person name="Baroncelli R."/>
        </authorList>
    </citation>
    <scope>NUCLEOTIDE SEQUENCE [LARGE SCALE GENOMIC DNA]</scope>
    <source>
        <strain evidence="6">7/96</strain>
    </source>
</reference>
<comment type="subcellular location">
    <subcellularLocation>
        <location evidence="1">Nucleus</location>
    </subcellularLocation>
</comment>
<comment type="caution">
    <text evidence="6">The sequence shown here is derived from an EMBL/GenBank/DDBJ whole genome shotgun (WGS) entry which is preliminary data.</text>
</comment>